<dbReference type="SMART" id="SM00436">
    <property type="entry name" value="TOP1Bc"/>
    <property type="match status" value="1"/>
</dbReference>
<dbReference type="AlphaFoldDB" id="A0A553IJ43"/>
<feature type="site" description="Interaction with DNA" evidence="10">
    <location>
        <position position="145"/>
    </location>
</feature>
<feature type="site" description="Interaction with DNA" evidence="10">
    <location>
        <position position="142"/>
    </location>
</feature>
<dbReference type="InterPro" id="IPR003602">
    <property type="entry name" value="Topo_IA_DNA-bd_dom"/>
</dbReference>
<dbReference type="PROSITE" id="PS50880">
    <property type="entry name" value="TOPRIM"/>
    <property type="match status" value="1"/>
</dbReference>
<dbReference type="SUPFAM" id="SSF56712">
    <property type="entry name" value="Prokaryotic type I DNA topoisomerase"/>
    <property type="match status" value="1"/>
</dbReference>
<evidence type="ECO:0000256" key="2">
    <source>
        <dbReference type="ARBA" id="ARBA00009446"/>
    </source>
</evidence>
<keyword evidence="3" id="KW-0479">Metal-binding</keyword>
<dbReference type="GO" id="GO:0008270">
    <property type="term" value="F:zinc ion binding"/>
    <property type="evidence" value="ECO:0007669"/>
    <property type="project" value="UniProtKB-KW"/>
</dbReference>
<sequence length="595" mass="67205">MSDKVIIVESPAKSKTISSYFNDEVTVLSSVGHIRDLATSGKGGLGVDVDNNFEPTYKIITGKGKLITDLKKKTKGKEVLIATDPDREGEAIAWHIADELGLDLNEHNRIVFKEITKPAVMEAINHKRQIDLGLVNSQESRRILDRIIGFKLSAFLRDKIKSRSAGRVQSVALKLIVDLEREIEKFVPETYFTMHAHFNDHVADYVIPKDTRIGLEEATKIVETSTNPFLVSDITQKETKRNAKPPYMTSTLLQDGVNSLYMSSSRVMSVASELYQGIEINGQIIGLITYMKTDSNRLSKEFVNPAKAFIETNYGKEYVGFYKTNNKDSSQDAHEAIRPTDIHLTPEKIEQYLSKDQFKLYKRIYERAVGSLMAPAVFNNTKITLDSNGNIYTMDGSIQVFDGHLKVTGDKSKDKFLPEYKIGDKLNADLVEKIEKQTQPPARFNEASLIKALEANGIGRPSTYASIIKTIKARDYVIVDEKRFIPTEQGKLTVDTLNQYFNKIMKIDYTSNMESELDLIADGKVDHIQLLKDFYNKFMPILEAAQQNMEKIKPVVTDKICPLCGGNLVIRKSRYGEFYGCSNFPKCKHIEQMSE</sequence>
<keyword evidence="6" id="KW-0460">Magnesium</keyword>
<reference evidence="13 14" key="1">
    <citation type="submission" date="2019-07" db="EMBL/GenBank/DDBJ databases">
        <title>Genome sequence of Acholeplasma laidlawii strain with increased resistance to erythromycin.</title>
        <authorList>
            <person name="Medvedeva E.S."/>
            <person name="Baranova N.B."/>
            <person name="Siniagina M.N."/>
            <person name="Mouzykantov A."/>
            <person name="Chernova O.A."/>
            <person name="Chernov V.M."/>
        </authorList>
    </citation>
    <scope>NUCLEOTIDE SEQUENCE [LARGE SCALE GENOMIC DNA]</scope>
    <source>
        <strain evidence="13 14">PG8REry</strain>
    </source>
</reference>
<dbReference type="SUPFAM" id="SSF57783">
    <property type="entry name" value="Zinc beta-ribbon"/>
    <property type="match status" value="1"/>
</dbReference>
<dbReference type="Pfam" id="PF01751">
    <property type="entry name" value="Toprim"/>
    <property type="match status" value="1"/>
</dbReference>
<evidence type="ECO:0000256" key="4">
    <source>
        <dbReference type="ARBA" id="ARBA00022771"/>
    </source>
</evidence>
<keyword evidence="5" id="KW-0862">Zinc</keyword>
<dbReference type="Gene3D" id="3.30.65.10">
    <property type="entry name" value="Bacterial Topoisomerase I, domain 1"/>
    <property type="match status" value="1"/>
</dbReference>
<evidence type="ECO:0000256" key="5">
    <source>
        <dbReference type="ARBA" id="ARBA00022833"/>
    </source>
</evidence>
<comment type="caution">
    <text evidence="13">The sequence shown here is derived from an EMBL/GenBank/DDBJ whole genome shotgun (WGS) entry which is preliminary data.</text>
</comment>
<dbReference type="Pfam" id="PF01131">
    <property type="entry name" value="Topoisom_bac"/>
    <property type="match status" value="1"/>
</dbReference>
<comment type="caution">
    <text evidence="10">Lacks conserved residue(s) required for the propagation of feature annotation.</text>
</comment>
<protein>
    <recommendedName>
        <fullName evidence="10">DNA topoisomerase 1</fullName>
        <ecNumber evidence="10">5.6.2.1</ecNumber>
    </recommendedName>
    <alternativeName>
        <fullName evidence="10">DNA topoisomerase I</fullName>
    </alternativeName>
</protein>
<name>A0A553IJ43_ACHLA</name>
<evidence type="ECO:0000259" key="11">
    <source>
        <dbReference type="PROSITE" id="PS50880"/>
    </source>
</evidence>
<feature type="site" description="Interaction with DNA" evidence="10">
    <location>
        <position position="474"/>
    </location>
</feature>
<feature type="active site" description="O-(5'-phospho-DNA)-tyrosine intermediate" evidence="10">
    <location>
        <position position="290"/>
    </location>
</feature>
<dbReference type="OMA" id="PECKYTR"/>
<dbReference type="InterPro" id="IPR013497">
    <property type="entry name" value="Topo_IA_cen"/>
</dbReference>
<comment type="subunit">
    <text evidence="10">Monomer.</text>
</comment>
<dbReference type="InterPro" id="IPR006171">
    <property type="entry name" value="TOPRIM_dom"/>
</dbReference>
<evidence type="ECO:0000256" key="6">
    <source>
        <dbReference type="ARBA" id="ARBA00022842"/>
    </source>
</evidence>
<evidence type="ECO:0000256" key="8">
    <source>
        <dbReference type="ARBA" id="ARBA00023125"/>
    </source>
</evidence>
<dbReference type="GO" id="GO:0006265">
    <property type="term" value="P:DNA topological change"/>
    <property type="evidence" value="ECO:0007669"/>
    <property type="project" value="UniProtKB-UniRule"/>
</dbReference>
<dbReference type="PRINTS" id="PR00417">
    <property type="entry name" value="PRTPISMRASEI"/>
</dbReference>
<dbReference type="GeneID" id="41338524"/>
<dbReference type="Proteomes" id="UP000315938">
    <property type="component" value="Unassembled WGS sequence"/>
</dbReference>
<dbReference type="GO" id="GO:0003677">
    <property type="term" value="F:DNA binding"/>
    <property type="evidence" value="ECO:0007669"/>
    <property type="project" value="UniProtKB-KW"/>
</dbReference>
<dbReference type="InterPro" id="IPR028612">
    <property type="entry name" value="Topoisom_1_IA"/>
</dbReference>
<dbReference type="Pfam" id="PF01396">
    <property type="entry name" value="Zn_ribbon_Top1"/>
    <property type="match status" value="1"/>
</dbReference>
<dbReference type="InterPro" id="IPR013824">
    <property type="entry name" value="Topo_IA_cen_sub1"/>
</dbReference>
<keyword evidence="4" id="KW-0863">Zinc-finger</keyword>
<dbReference type="CDD" id="cd00186">
    <property type="entry name" value="TOP1Ac"/>
    <property type="match status" value="1"/>
</dbReference>
<dbReference type="SMART" id="SM00437">
    <property type="entry name" value="TOP1Ac"/>
    <property type="match status" value="1"/>
</dbReference>
<dbReference type="NCBIfam" id="TIGR01051">
    <property type="entry name" value="topA_bact"/>
    <property type="match status" value="1"/>
</dbReference>
<dbReference type="InterPro" id="IPR000380">
    <property type="entry name" value="Topo_IA"/>
</dbReference>
<dbReference type="Gene3D" id="1.10.290.10">
    <property type="entry name" value="Topoisomerase I, domain 4"/>
    <property type="match status" value="1"/>
</dbReference>
<dbReference type="InterPro" id="IPR034149">
    <property type="entry name" value="TOPRIM_TopoI"/>
</dbReference>
<organism evidence="13 14">
    <name type="scientific">Acholeplasma laidlawii</name>
    <dbReference type="NCBI Taxonomy" id="2148"/>
    <lineage>
        <taxon>Bacteria</taxon>
        <taxon>Bacillati</taxon>
        <taxon>Mycoplasmatota</taxon>
        <taxon>Mollicutes</taxon>
        <taxon>Acholeplasmatales</taxon>
        <taxon>Acholeplasmataceae</taxon>
        <taxon>Acholeplasma</taxon>
    </lineage>
</organism>
<comment type="similarity">
    <text evidence="2 10">Belongs to the type IA topoisomerase family.</text>
</comment>
<dbReference type="RefSeq" id="WP_012242292.1">
    <property type="nucleotide sequence ID" value="NZ_JACAOE010000001.1"/>
</dbReference>
<accession>A0A553IJ43</accession>
<dbReference type="PANTHER" id="PTHR42785">
    <property type="entry name" value="DNA TOPOISOMERASE, TYPE IA, CORE"/>
    <property type="match status" value="1"/>
</dbReference>
<feature type="region of interest" description="Interaction with DNA" evidence="10">
    <location>
        <begin position="164"/>
        <end position="169"/>
    </location>
</feature>
<evidence type="ECO:0000313" key="13">
    <source>
        <dbReference type="EMBL" id="TRY00208.1"/>
    </source>
</evidence>
<feature type="domain" description="Toprim" evidence="11">
    <location>
        <begin position="3"/>
        <end position="119"/>
    </location>
</feature>
<dbReference type="EC" id="5.6.2.1" evidence="10"/>
<comment type="catalytic activity">
    <reaction evidence="1 10">
        <text>ATP-independent breakage of single-stranded DNA, followed by passage and rejoining.</text>
        <dbReference type="EC" id="5.6.2.1"/>
    </reaction>
</comment>
<dbReference type="InterPro" id="IPR013498">
    <property type="entry name" value="Topo_IA_Znf"/>
</dbReference>
<gene>
    <name evidence="10 13" type="primary">topA</name>
    <name evidence="13" type="ORF">FNV44_03945</name>
</gene>
<dbReference type="InterPro" id="IPR013825">
    <property type="entry name" value="Topo_IA_cen_sub2"/>
</dbReference>
<evidence type="ECO:0000259" key="12">
    <source>
        <dbReference type="PROSITE" id="PS52039"/>
    </source>
</evidence>
<evidence type="ECO:0000256" key="10">
    <source>
        <dbReference type="HAMAP-Rule" id="MF_00952"/>
    </source>
</evidence>
<dbReference type="InterPro" id="IPR013826">
    <property type="entry name" value="Topo_IA_cen_sub3"/>
</dbReference>
<evidence type="ECO:0000313" key="14">
    <source>
        <dbReference type="Proteomes" id="UP000315938"/>
    </source>
</evidence>
<dbReference type="InterPro" id="IPR005733">
    <property type="entry name" value="TopoI_bac-type"/>
</dbReference>
<keyword evidence="8 10" id="KW-0238">DNA-binding</keyword>
<feature type="site" description="Interaction with DNA" evidence="10">
    <location>
        <position position="33"/>
    </location>
</feature>
<feature type="domain" description="Topo IA-type catalytic" evidence="12">
    <location>
        <begin position="131"/>
        <end position="542"/>
    </location>
</feature>
<dbReference type="Gene3D" id="1.10.460.10">
    <property type="entry name" value="Topoisomerase I, domain 2"/>
    <property type="match status" value="1"/>
</dbReference>
<feature type="site" description="Interaction with DNA" evidence="10">
    <location>
        <position position="141"/>
    </location>
</feature>
<dbReference type="EMBL" id="VKID01000001">
    <property type="protein sequence ID" value="TRY00208.1"/>
    <property type="molecule type" value="Genomic_DNA"/>
</dbReference>
<dbReference type="HAMAP" id="MF_00952">
    <property type="entry name" value="Topoisom_1_prok"/>
    <property type="match status" value="1"/>
</dbReference>
<dbReference type="PANTHER" id="PTHR42785:SF1">
    <property type="entry name" value="DNA TOPOISOMERASE"/>
    <property type="match status" value="1"/>
</dbReference>
<dbReference type="InterPro" id="IPR003601">
    <property type="entry name" value="Topo_IA_2"/>
</dbReference>
<evidence type="ECO:0000256" key="9">
    <source>
        <dbReference type="ARBA" id="ARBA00023235"/>
    </source>
</evidence>
<evidence type="ECO:0000256" key="1">
    <source>
        <dbReference type="ARBA" id="ARBA00000213"/>
    </source>
</evidence>
<proteinExistence type="inferred from homology"/>
<evidence type="ECO:0000256" key="3">
    <source>
        <dbReference type="ARBA" id="ARBA00022723"/>
    </source>
</evidence>
<keyword evidence="7 10" id="KW-0799">Topoisomerase</keyword>
<dbReference type="GO" id="GO:0005694">
    <property type="term" value="C:chromosome"/>
    <property type="evidence" value="ECO:0007669"/>
    <property type="project" value="InterPro"/>
</dbReference>
<comment type="function">
    <text evidence="10">Releases the supercoiling and torsional tension of DNA, which is introduced during the DNA replication and transcription, by transiently cleaving and rejoining one strand of the DNA duplex. Introduces a single-strand break via transesterification at a target site in duplex DNA. The scissile phosphodiester is attacked by the catalytic tyrosine of the enzyme, resulting in the formation of a DNA-(5'-phosphotyrosyl)-enzyme intermediate and the expulsion of a 3'-OH DNA strand. The free DNA strand then undergoes passage around the unbroken strand, thus removing DNA supercoils. Finally, in the religation step, the DNA 3'-OH attacks the covalent intermediate to expel the active-site tyrosine and restore the DNA phosphodiester backbone.</text>
</comment>
<dbReference type="PROSITE" id="PS52039">
    <property type="entry name" value="TOPO_IA_2"/>
    <property type="match status" value="1"/>
</dbReference>
<evidence type="ECO:0000256" key="7">
    <source>
        <dbReference type="ARBA" id="ARBA00023029"/>
    </source>
</evidence>
<dbReference type="Gene3D" id="2.70.20.10">
    <property type="entry name" value="Topoisomerase I, domain 3"/>
    <property type="match status" value="1"/>
</dbReference>
<dbReference type="GO" id="GO:0003917">
    <property type="term" value="F:DNA topoisomerase type I (single strand cut, ATP-independent) activity"/>
    <property type="evidence" value="ECO:0007669"/>
    <property type="project" value="UniProtKB-UniRule"/>
</dbReference>
<dbReference type="SMART" id="SM00493">
    <property type="entry name" value="TOPRIM"/>
    <property type="match status" value="1"/>
</dbReference>
<dbReference type="InterPro" id="IPR023405">
    <property type="entry name" value="Topo_IA_core_domain"/>
</dbReference>
<dbReference type="Gene3D" id="3.40.50.140">
    <property type="match status" value="1"/>
</dbReference>
<dbReference type="CDD" id="cd03363">
    <property type="entry name" value="TOPRIM_TopoIA_TopoI"/>
    <property type="match status" value="1"/>
</dbReference>
<keyword evidence="9 10" id="KW-0413">Isomerase</keyword>